<reference evidence="3 4" key="1">
    <citation type="submission" date="2019-07" db="EMBL/GenBank/DDBJ databases">
        <authorList>
            <person name="Zhou L.-Y."/>
        </authorList>
    </citation>
    <scope>NUCLEOTIDE SEQUENCE [LARGE SCALE GENOMIC DNA]</scope>
    <source>
        <strain evidence="3 4">YIM 101269</strain>
    </source>
</reference>
<evidence type="ECO:0000259" key="2">
    <source>
        <dbReference type="Pfam" id="PF00188"/>
    </source>
</evidence>
<keyword evidence="1" id="KW-0732">Signal</keyword>
<feature type="signal peptide" evidence="1">
    <location>
        <begin position="1"/>
        <end position="31"/>
    </location>
</feature>
<dbReference type="SUPFAM" id="SSF55797">
    <property type="entry name" value="PR-1-like"/>
    <property type="match status" value="1"/>
</dbReference>
<protein>
    <submittedName>
        <fullName evidence="3">CAP domain-containing protein</fullName>
    </submittedName>
</protein>
<comment type="caution">
    <text evidence="3">The sequence shown here is derived from an EMBL/GenBank/DDBJ whole genome shotgun (WGS) entry which is preliminary data.</text>
</comment>
<dbReference type="PANTHER" id="PTHR31157:SF1">
    <property type="entry name" value="SCP DOMAIN-CONTAINING PROTEIN"/>
    <property type="match status" value="1"/>
</dbReference>
<dbReference type="InterPro" id="IPR014044">
    <property type="entry name" value="CAP_dom"/>
</dbReference>
<evidence type="ECO:0000313" key="4">
    <source>
        <dbReference type="Proteomes" id="UP000317638"/>
    </source>
</evidence>
<dbReference type="Pfam" id="PF00188">
    <property type="entry name" value="CAP"/>
    <property type="match status" value="1"/>
</dbReference>
<organism evidence="3 4">
    <name type="scientific">Tessaracoccus rhinocerotis</name>
    <dbReference type="NCBI Taxonomy" id="1689449"/>
    <lineage>
        <taxon>Bacteria</taxon>
        <taxon>Bacillati</taxon>
        <taxon>Actinomycetota</taxon>
        <taxon>Actinomycetes</taxon>
        <taxon>Propionibacteriales</taxon>
        <taxon>Propionibacteriaceae</taxon>
        <taxon>Tessaracoccus</taxon>
    </lineage>
</organism>
<accession>A0A553JX05</accession>
<dbReference type="Proteomes" id="UP000317638">
    <property type="component" value="Unassembled WGS sequence"/>
</dbReference>
<feature type="domain" description="SCP" evidence="2">
    <location>
        <begin position="48"/>
        <end position="150"/>
    </location>
</feature>
<gene>
    <name evidence="3" type="ORF">FOJ82_14170</name>
</gene>
<dbReference type="Gene3D" id="3.40.33.10">
    <property type="entry name" value="CAP"/>
    <property type="match status" value="1"/>
</dbReference>
<dbReference type="PANTHER" id="PTHR31157">
    <property type="entry name" value="SCP DOMAIN-CONTAINING PROTEIN"/>
    <property type="match status" value="1"/>
</dbReference>
<proteinExistence type="predicted"/>
<dbReference type="OrthoDB" id="68195at2"/>
<evidence type="ECO:0000256" key="1">
    <source>
        <dbReference type="SAM" id="SignalP"/>
    </source>
</evidence>
<dbReference type="EMBL" id="VKKG01000006">
    <property type="protein sequence ID" value="TRY16999.1"/>
    <property type="molecule type" value="Genomic_DNA"/>
</dbReference>
<keyword evidence="4" id="KW-1185">Reference proteome</keyword>
<dbReference type="AlphaFoldDB" id="A0A553JX05"/>
<evidence type="ECO:0000313" key="3">
    <source>
        <dbReference type="EMBL" id="TRY16999.1"/>
    </source>
</evidence>
<name>A0A553JX05_9ACTN</name>
<feature type="chain" id="PRO_5022233842" evidence="1">
    <location>
        <begin position="32"/>
        <end position="308"/>
    </location>
</feature>
<dbReference type="CDD" id="cd05379">
    <property type="entry name" value="CAP_bacterial"/>
    <property type="match status" value="1"/>
</dbReference>
<dbReference type="InterPro" id="IPR035940">
    <property type="entry name" value="CAP_sf"/>
</dbReference>
<dbReference type="RefSeq" id="WP_143939142.1">
    <property type="nucleotide sequence ID" value="NZ_VKKG01000006.1"/>
</dbReference>
<sequence>MNKTRNAWFTRLAALLVLLGTAFVVPQGAQAATNVNETAKVQQLLAGLNSYRAQKGAPAVTLSTALTPVARDWTVRMADTGNFNHNPHYHDDSRVPDGWSGAGEIIALNSSGSAQQFINQWINSPPHEKIMRDAKYTHVGIGIARASNGLWYSTINFFAYSGNPDGNTPDVDVYTTPGEHYVNGRHWRTVCSNYSSTVKRCQADIHATQIKLVNGRYQQVNAYVFNNLTYLPSPRAQWKGNPLAVDGTWRADDGRQWKTSCGDSWTGPNGCRSFSRVTFYEGYLDGNGQRQFRQKTDWVFNNVVRFTS</sequence>